<dbReference type="GeneID" id="48424393"/>
<reference evidence="69 70" key="7">
    <citation type="submission" date="2019-11" db="EMBL/GenBank/DDBJ databases">
        <title>Growth characteristics of pneumococcus vary with the chemical composition of the capsule and with environmental conditions.</title>
        <authorList>
            <person name="Tothpal A."/>
            <person name="Desobry K."/>
            <person name="Joshi S."/>
            <person name="Wyllie A.L."/>
            <person name="Weinberger D.M."/>
        </authorList>
    </citation>
    <scope>NUCLEOTIDE SEQUENCE [LARGE SCALE GENOMIC DNA]</scope>
    <source>
        <strain evidence="22">Pnumococcus09N</strain>
        <strain evidence="70">pnumococcus09N</strain>
        <strain evidence="24">Pnumococcus10A</strain>
        <strain evidence="26">Pnumococcus15C</strain>
        <strain evidence="73">pnumococcus15C</strain>
        <strain evidence="69">pnumococcus19F</strain>
        <strain evidence="27">Pnumococcus19F</strain>
        <strain evidence="23">Pnumococcus22F</strain>
        <strain evidence="72">pnumococcus22F</strain>
        <strain evidence="74">pnumococcus23A</strain>
        <strain evidence="28">Pnumococcus23A</strain>
        <strain evidence="71">pnumococcus35B</strain>
        <strain evidence="25">Pnumococcus35B</strain>
    </source>
</reference>
<dbReference type="SMART" id="SM00363">
    <property type="entry name" value="S4"/>
    <property type="match status" value="1"/>
</dbReference>
<dbReference type="EMBL" id="CKRE01000009">
    <property type="protein sequence ID" value="CIY76143.1"/>
    <property type="molecule type" value="Genomic_DNA"/>
</dbReference>
<evidence type="ECO:0000313" key="14">
    <source>
        <dbReference type="EMBL" id="CIS84453.1"/>
    </source>
</evidence>
<dbReference type="CDD" id="cd00165">
    <property type="entry name" value="S4"/>
    <property type="match status" value="1"/>
</dbReference>
<dbReference type="InterPro" id="IPR002942">
    <property type="entry name" value="S4_RNA-bd"/>
</dbReference>
<dbReference type="Proteomes" id="UP000254854">
    <property type="component" value="Unassembled WGS sequence"/>
</dbReference>
<evidence type="ECO:0000313" key="51">
    <source>
        <dbReference type="Proteomes" id="UP000045541"/>
    </source>
</evidence>
<dbReference type="Proteomes" id="UP000214939">
    <property type="component" value="Unassembled WGS sequence"/>
</dbReference>
<dbReference type="EMBL" id="CRVC01000025">
    <property type="protein sequence ID" value="COR82321.1"/>
    <property type="molecule type" value="Genomic_DNA"/>
</dbReference>
<evidence type="ECO:0000313" key="30">
    <source>
        <dbReference type="EMBL" id="SUN83741.1"/>
    </source>
</evidence>
<evidence type="ECO:0000313" key="44">
    <source>
        <dbReference type="EMBL" id="VTE37445.1"/>
    </source>
</evidence>
<evidence type="ECO:0000259" key="11">
    <source>
        <dbReference type="SMART" id="SM00363"/>
    </source>
</evidence>
<reference evidence="30 54" key="4">
    <citation type="submission" date="2018-06" db="EMBL/GenBank/DDBJ databases">
        <authorList>
            <consortium name="Pathogen Informatics"/>
            <person name="Doyle S."/>
        </authorList>
    </citation>
    <scope>NUCLEOTIDE SEQUENCE [LARGE SCALE GENOMIC DNA]</scope>
    <source>
        <strain evidence="30 54">NCTC13734</strain>
    </source>
</reference>
<dbReference type="EMBL" id="CABABW010000015">
    <property type="protein sequence ID" value="VRI37250.1"/>
    <property type="molecule type" value="Genomic_DNA"/>
</dbReference>
<dbReference type="EMBL" id="JAVPGZ010000173">
    <property type="protein sequence ID" value="MDS8038243.1"/>
    <property type="molecule type" value="Genomic_DNA"/>
</dbReference>
<reference evidence="55 56" key="5">
    <citation type="submission" date="2019-04" db="EMBL/GenBank/DDBJ databases">
        <authorList>
            <consortium name="Pathogen Informatics"/>
        </authorList>
    </citation>
    <scope>NUCLEOTIDE SEQUENCE [LARGE SCALE GENOMIC DNA]</scope>
    <source>
        <strain evidence="34">GPS_HK_21-sc-2296565</strain>
        <strain evidence="45 63">GPSC129</strain>
        <strain evidence="42 61">GPSC148</strain>
        <strain evidence="35 68">GPSC21</strain>
        <strain evidence="38 57">GPSC211</strain>
        <strain evidence="40 55">GPSC22</strain>
        <strain evidence="41 56">GPSC232</strain>
        <strain evidence="43 64">GPSC38</strain>
        <strain evidence="60 62">GPSC47</strain>
        <strain evidence="37 58">GPSC54</strain>
        <strain evidence="44 59">GPSC559</strain>
    </source>
</reference>
<dbReference type="InterPro" id="IPR005709">
    <property type="entry name" value="Ribosomal_uS4_bac-type"/>
</dbReference>
<keyword evidence="5 9" id="KW-0689">Ribosomal protein</keyword>
<feature type="domain" description="Small ribosomal subunit protein uS4 N-terminal" evidence="12">
    <location>
        <begin position="3"/>
        <end position="92"/>
    </location>
</feature>
<dbReference type="EMBL" id="VMWH01000043">
    <property type="protein sequence ID" value="TVW85144.1"/>
    <property type="molecule type" value="Genomic_DNA"/>
</dbReference>
<dbReference type="Proteomes" id="UP000729182">
    <property type="component" value="Unassembled WGS sequence"/>
</dbReference>
<dbReference type="GO" id="GO:0015935">
    <property type="term" value="C:small ribosomal subunit"/>
    <property type="evidence" value="ECO:0007669"/>
    <property type="project" value="InterPro"/>
</dbReference>
<dbReference type="GeneID" id="93738707"/>
<evidence type="ECO:0000256" key="6">
    <source>
        <dbReference type="ARBA" id="ARBA00023274"/>
    </source>
</evidence>
<evidence type="ECO:0000313" key="53">
    <source>
        <dbReference type="Proteomes" id="UP000214939"/>
    </source>
</evidence>
<dbReference type="Proteomes" id="UP000310818">
    <property type="component" value="Unassembled WGS sequence"/>
</dbReference>
<dbReference type="Proteomes" id="UP000290138">
    <property type="component" value="Chromosome"/>
</dbReference>
<evidence type="ECO:0000313" key="13">
    <source>
        <dbReference type="EMBL" id="CEX63646.1"/>
    </source>
</evidence>
<dbReference type="Proteomes" id="UP001184693">
    <property type="component" value="Unassembled WGS sequence"/>
</dbReference>
<dbReference type="EMBL" id="VMVH01000074">
    <property type="protein sequence ID" value="TVW26327.1"/>
    <property type="molecule type" value="Genomic_DNA"/>
</dbReference>
<gene>
    <name evidence="9 32" type="primary">rpsD</name>
    <name evidence="29" type="ORF">A5N45_02315</name>
    <name evidence="33" type="ORF">AZJ28_01045</name>
    <name evidence="32" type="ORF">AZJ70_04970</name>
    <name evidence="31" type="ORF">AZK02_08210</name>
    <name evidence="13" type="ORF">ERS019209_01026</name>
    <name evidence="15" type="ORF">ERS019316_02284</name>
    <name evidence="14" type="ORF">ERS019486_02071</name>
    <name evidence="16" type="ORF">ERS020485_00790</name>
    <name evidence="19" type="ORF">ERS020924_00760</name>
    <name evidence="20" type="ORF">ERS021218_01742</name>
    <name evidence="17" type="ORF">ERS021383_01600</name>
    <name evidence="18" type="ORF">ERS096071_01936</name>
    <name evidence="24" type="ORF">GM535_07305</name>
    <name evidence="27" type="ORF">GM536_10645</name>
    <name evidence="28" type="ORF">GM537_09290</name>
    <name evidence="23" type="ORF">GM539_10635</name>
    <name evidence="25" type="ORF">GM543_05340</name>
    <name evidence="26" type="ORF">GM544_10880</name>
    <name evidence="22" type="ORF">GM545_10930</name>
    <name evidence="30" type="ORF">NCTC13734_00227</name>
    <name evidence="21" type="ORF">RLG82_04335</name>
    <name evidence="43" type="ORF">SAMEA104154639_02006</name>
    <name evidence="36" type="ORF">SAMEA2627268_00760</name>
    <name evidence="39" type="ORF">SAMEA2696453_01977</name>
    <name evidence="37" type="ORF">SAMEA2783718_00718</name>
    <name evidence="45" type="ORF">SAMEA3171064_02144</name>
    <name evidence="38" type="ORF">SAMEA3353485_02064</name>
    <name evidence="35" type="ORF">SAMEA3353631_01920</name>
    <name evidence="40" type="ORF">SAMEA3354366_00819</name>
    <name evidence="41" type="ORF">SAMEA3381574_01595</name>
    <name evidence="42" type="ORF">SAMEA3390019_02199</name>
    <name evidence="34" type="ORF">SAMEA3431391_00086</name>
    <name evidence="44" type="ORF">SAMEA4038883_00677</name>
</gene>
<dbReference type="HAMAP" id="MF_01306_B">
    <property type="entry name" value="Ribosomal_uS4_B"/>
    <property type="match status" value="1"/>
</dbReference>
<evidence type="ECO:0000313" key="49">
    <source>
        <dbReference type="Proteomes" id="UP000042967"/>
    </source>
</evidence>
<dbReference type="Proteomes" id="UP000043005">
    <property type="component" value="Unassembled WGS sequence"/>
</dbReference>
<evidence type="ECO:0000313" key="18">
    <source>
        <dbReference type="EMBL" id="CKJ30178.1"/>
    </source>
</evidence>
<dbReference type="AlphaFoldDB" id="A0A064C2T1"/>
<reference evidence="65 66" key="6">
    <citation type="submission" date="2019-07" db="EMBL/GenBank/DDBJ databases">
        <authorList>
            <person name="Mohale T."/>
        </authorList>
    </citation>
    <scope>NUCLEOTIDE SEQUENCE [LARGE SCALE GENOMIC DNA]</scope>
    <source>
        <strain evidence="32 67">NTPn 126</strain>
        <strain evidence="31 66">NTPn 189</strain>
        <strain evidence="33 65">NTPn 59</strain>
    </source>
</reference>
<evidence type="ECO:0000313" key="25">
    <source>
        <dbReference type="EMBL" id="MTV86944.1"/>
    </source>
</evidence>
<dbReference type="EMBL" id="WNHU01000090">
    <property type="protein sequence ID" value="MTV44087.1"/>
    <property type="molecule type" value="Genomic_DNA"/>
</dbReference>
<dbReference type="Proteomes" id="UP000314107">
    <property type="component" value="Unassembled WGS sequence"/>
</dbReference>
<evidence type="ECO:0000256" key="2">
    <source>
        <dbReference type="ARBA" id="ARBA00007465"/>
    </source>
</evidence>
<dbReference type="Proteomes" id="UP000467349">
    <property type="component" value="Unassembled WGS sequence"/>
</dbReference>
<keyword evidence="4 9" id="KW-0694">RNA-binding</keyword>
<dbReference type="Proteomes" id="UP000042512">
    <property type="component" value="Unassembled WGS sequence"/>
</dbReference>
<evidence type="ECO:0000313" key="21">
    <source>
        <dbReference type="EMBL" id="MDS8038243.1"/>
    </source>
</evidence>
<evidence type="ECO:0000313" key="59">
    <source>
        <dbReference type="Proteomes" id="UP000310997"/>
    </source>
</evidence>
<dbReference type="EMBL" id="WNHJ01000066">
    <property type="protein sequence ID" value="MTV63818.1"/>
    <property type="molecule type" value="Genomic_DNA"/>
</dbReference>
<evidence type="ECO:0000313" key="40">
    <source>
        <dbReference type="EMBL" id="VQC96500.1"/>
    </source>
</evidence>
<evidence type="ECO:0000313" key="70">
    <source>
        <dbReference type="Proteomes" id="UP000467349"/>
    </source>
</evidence>
<dbReference type="Proteomes" id="UP000490982">
    <property type="component" value="Unassembled WGS sequence"/>
</dbReference>
<evidence type="ECO:0000313" key="16">
    <source>
        <dbReference type="EMBL" id="CIY76143.1"/>
    </source>
</evidence>
<dbReference type="GO" id="GO:0019843">
    <property type="term" value="F:rRNA binding"/>
    <property type="evidence" value="ECO:0007669"/>
    <property type="project" value="UniProtKB-UniRule"/>
</dbReference>
<evidence type="ECO:0000256" key="4">
    <source>
        <dbReference type="ARBA" id="ARBA00022884"/>
    </source>
</evidence>
<comment type="similarity">
    <text evidence="2 9 10">Belongs to the universal ribosomal protein uS4 family.</text>
</comment>
<dbReference type="GO" id="GO:0006412">
    <property type="term" value="P:translation"/>
    <property type="evidence" value="ECO:0007669"/>
    <property type="project" value="UniProtKB-UniRule"/>
</dbReference>
<evidence type="ECO:0000313" key="60">
    <source>
        <dbReference type="Proteomes" id="UP000311381"/>
    </source>
</evidence>
<dbReference type="EMBL" id="LR216058">
    <property type="protein sequence ID" value="VFI31354.1"/>
    <property type="molecule type" value="Genomic_DNA"/>
</dbReference>
<evidence type="ECO:0000313" key="48">
    <source>
        <dbReference type="Proteomes" id="UP000042745"/>
    </source>
</evidence>
<evidence type="ECO:0000313" key="43">
    <source>
        <dbReference type="EMBL" id="VSJ54833.1"/>
    </source>
</evidence>
<evidence type="ECO:0000313" key="27">
    <source>
        <dbReference type="EMBL" id="MTV99502.1"/>
    </source>
</evidence>
<evidence type="ECO:0000313" key="42">
    <source>
        <dbReference type="EMBL" id="VSC34542.1"/>
    </source>
</evidence>
<dbReference type="Proteomes" id="UP000310997">
    <property type="component" value="Unassembled WGS sequence"/>
</dbReference>
<evidence type="ECO:0000313" key="22">
    <source>
        <dbReference type="EMBL" id="MTV44087.1"/>
    </source>
</evidence>
<dbReference type="EMBL" id="CMWB01000048">
    <property type="protein sequence ID" value="CKJ30178.1"/>
    <property type="molecule type" value="Genomic_DNA"/>
</dbReference>
<evidence type="ECO:0000313" key="15">
    <source>
        <dbReference type="EMBL" id="CIV55427.1"/>
    </source>
</evidence>
<feature type="domain" description="RNA-binding S4" evidence="11">
    <location>
        <begin position="93"/>
        <end position="157"/>
    </location>
</feature>
<comment type="subunit">
    <text evidence="7 9">Part of the 30S ribosomal subunit. Contacts protein S5. The interaction surface between S4 and S5 is involved in control of translational fidelity.</text>
</comment>
<evidence type="ECO:0000256" key="10">
    <source>
        <dbReference type="RuleBase" id="RU003699"/>
    </source>
</evidence>
<evidence type="ECO:0000313" key="55">
    <source>
        <dbReference type="Proteomes" id="UP000298847"/>
    </source>
</evidence>
<evidence type="ECO:0000313" key="26">
    <source>
        <dbReference type="EMBL" id="MTV90942.1"/>
    </source>
</evidence>
<evidence type="ECO:0000313" key="68">
    <source>
        <dbReference type="Proteomes" id="UP000358702"/>
    </source>
</evidence>
<dbReference type="EMBL" id="WNIB01000098">
    <property type="protein sequence ID" value="MTV90942.1"/>
    <property type="molecule type" value="Genomic_DNA"/>
</dbReference>
<evidence type="ECO:0000313" key="61">
    <source>
        <dbReference type="Proteomes" id="UP000311674"/>
    </source>
</evidence>
<dbReference type="FunFam" id="1.10.1050.10:FF:000001">
    <property type="entry name" value="30S ribosomal protein S4"/>
    <property type="match status" value="1"/>
</dbReference>
<dbReference type="EMBL" id="CKTV01000028">
    <property type="protein sequence ID" value="CJA50292.1"/>
    <property type="molecule type" value="Genomic_DNA"/>
</dbReference>
<dbReference type="EMBL" id="CAASIK010000003">
    <property type="protein sequence ID" value="VNB43856.1"/>
    <property type="molecule type" value="Genomic_DNA"/>
</dbReference>
<evidence type="ECO:0000313" key="69">
    <source>
        <dbReference type="Proteomes" id="UP000437160"/>
    </source>
</evidence>
<keyword evidence="3 9" id="KW-0699">rRNA-binding</keyword>
<evidence type="ECO:0000313" key="74">
    <source>
        <dbReference type="Proteomes" id="UP000490982"/>
    </source>
</evidence>
<dbReference type="EMBL" id="VMYC01000014">
    <property type="protein sequence ID" value="TVX72533.1"/>
    <property type="molecule type" value="Genomic_DNA"/>
</dbReference>
<reference evidence="20 52" key="2">
    <citation type="submission" date="2015-03" db="EMBL/GenBank/DDBJ databases">
        <authorList>
            <person name="Murphy D."/>
        </authorList>
    </citation>
    <scope>NUCLEOTIDE SEQUENCE [LARGE SCALE GENOMIC DNA]</scope>
    <source>
        <strain evidence="20 52">SMRU1708</strain>
    </source>
</reference>
<dbReference type="InterPro" id="IPR036986">
    <property type="entry name" value="S4_RNA-bd_sf"/>
</dbReference>
<dbReference type="SMR" id="A0A064C2T1"/>
<evidence type="ECO:0000259" key="12">
    <source>
        <dbReference type="SMART" id="SM01390"/>
    </source>
</evidence>
<evidence type="ECO:0000313" key="72">
    <source>
        <dbReference type="Proteomes" id="UP000474228"/>
    </source>
</evidence>
<dbReference type="EMBL" id="CABBMN010000028">
    <property type="protein sequence ID" value="VSC34542.1"/>
    <property type="molecule type" value="Genomic_DNA"/>
</dbReference>
<dbReference type="Pfam" id="PF01479">
    <property type="entry name" value="S4"/>
    <property type="match status" value="1"/>
</dbReference>
<evidence type="ECO:0000313" key="29">
    <source>
        <dbReference type="EMBL" id="OYL31326.1"/>
    </source>
</evidence>
<dbReference type="EMBL" id="CAAULE010000022">
    <property type="protein sequence ID" value="VOG86778.1"/>
    <property type="molecule type" value="Genomic_DNA"/>
</dbReference>
<dbReference type="Proteomes" id="UP000320896">
    <property type="component" value="Unassembled WGS sequence"/>
</dbReference>
<dbReference type="Proteomes" id="UP000469505">
    <property type="component" value="Unassembled WGS sequence"/>
</dbReference>
<dbReference type="SMART" id="SM01390">
    <property type="entry name" value="Ribosomal_S4"/>
    <property type="match status" value="1"/>
</dbReference>
<comment type="function">
    <text evidence="1 9">One of the primary rRNA binding proteins, it binds directly to 16S rRNA where it nucleates assembly of the body of the 30S subunit.</text>
</comment>
<evidence type="ECO:0000256" key="8">
    <source>
        <dbReference type="ARBA" id="ARBA00035254"/>
    </source>
</evidence>
<dbReference type="Proteomes" id="UP000312530">
    <property type="component" value="Unassembled WGS sequence"/>
</dbReference>
<dbReference type="Proteomes" id="UP000298847">
    <property type="component" value="Unassembled WGS sequence"/>
</dbReference>
<dbReference type="Proteomes" id="UP000318940">
    <property type="component" value="Unassembled WGS sequence"/>
</dbReference>
<evidence type="ECO:0000313" key="32">
    <source>
        <dbReference type="EMBL" id="TVW85144.1"/>
    </source>
</evidence>
<dbReference type="FunFam" id="3.10.290.10:FF:000001">
    <property type="entry name" value="30S ribosomal protein S4"/>
    <property type="match status" value="1"/>
</dbReference>
<reference evidence="46 47" key="1">
    <citation type="submission" date="2015-03" db="EMBL/GenBank/DDBJ databases">
        <authorList>
            <consortium name="Pathogen Informatics"/>
            <person name="Murphy D."/>
        </authorList>
    </citation>
    <scope>NUCLEOTIDE SEQUENCE [LARGE SCALE GENOMIC DNA]</scope>
    <source>
        <strain evidence="18 51">0310</strain>
        <strain evidence="19 49">SMRU1414</strain>
        <strain evidence="15">SMRU158</strain>
        <strain evidence="17 50">SMRU1873</strain>
        <strain evidence="14">SMRU328</strain>
        <strain evidence="13">SMRU51</strain>
        <strain evidence="16 47">SMRU975</strain>
        <strain evidence="46 48">type strain: N</strain>
    </source>
</reference>
<dbReference type="Proteomes" id="UP000358702">
    <property type="component" value="Unassembled WGS sequence"/>
</dbReference>
<evidence type="ECO:0000313" key="63">
    <source>
        <dbReference type="Proteomes" id="UP000314107"/>
    </source>
</evidence>
<evidence type="ECO:0000256" key="5">
    <source>
        <dbReference type="ARBA" id="ARBA00022980"/>
    </source>
</evidence>
<protein>
    <recommendedName>
        <fullName evidence="8 9">Small ribosomal subunit protein uS4</fullName>
    </recommendedName>
</protein>
<dbReference type="RefSeq" id="WP_000092756.1">
    <property type="nucleotide sequence ID" value="NZ_AP017971.1"/>
</dbReference>
<dbReference type="PROSITE" id="PS00632">
    <property type="entry name" value="RIBOSOMAL_S4"/>
    <property type="match status" value="1"/>
</dbReference>
<dbReference type="PATRIC" id="fig|1313.13073.peg.119"/>
<evidence type="ECO:0000313" key="17">
    <source>
        <dbReference type="EMBL" id="CJA50292.1"/>
    </source>
</evidence>
<dbReference type="EMBL" id="WNHN01000026">
    <property type="protein sequence ID" value="MTV77095.1"/>
    <property type="molecule type" value="Genomic_DNA"/>
</dbReference>
<dbReference type="NCBIfam" id="NF003717">
    <property type="entry name" value="PRK05327.1"/>
    <property type="match status" value="1"/>
</dbReference>
<evidence type="ECO:0000313" key="58">
    <source>
        <dbReference type="Proteomes" id="UP000310822"/>
    </source>
</evidence>
<keyword evidence="6 9" id="KW-0687">Ribonucleoprotein</keyword>
<evidence type="ECO:0000313" key="38">
    <source>
        <dbReference type="EMBL" id="VNH06530.1"/>
    </source>
</evidence>
<dbReference type="InterPro" id="IPR001912">
    <property type="entry name" value="Ribosomal_uS4_N"/>
</dbReference>
<proteinExistence type="inferred from homology"/>
<dbReference type="OrthoDB" id="9803672at2"/>
<evidence type="ECO:0000313" key="24">
    <source>
        <dbReference type="EMBL" id="MTV77095.1"/>
    </source>
</evidence>
<dbReference type="Proteomes" id="UP000042745">
    <property type="component" value="Unassembled WGS sequence"/>
</dbReference>
<evidence type="ECO:0000313" key="56">
    <source>
        <dbReference type="Proteomes" id="UP000304540"/>
    </source>
</evidence>
<dbReference type="EMBL" id="CAANCB010000013">
    <property type="protein sequence ID" value="VKB76295.1"/>
    <property type="molecule type" value="Genomic_DNA"/>
</dbReference>
<dbReference type="EMBL" id="NNBW01000022">
    <property type="protein sequence ID" value="OYL31326.1"/>
    <property type="molecule type" value="Genomic_DNA"/>
</dbReference>
<evidence type="ECO:0000313" key="66">
    <source>
        <dbReference type="Proteomes" id="UP000318940"/>
    </source>
</evidence>
<dbReference type="EMBL" id="CAASRX010000031">
    <property type="protein sequence ID" value="VNH06530.1"/>
    <property type="molecule type" value="Genomic_DNA"/>
</dbReference>
<dbReference type="Pfam" id="PF00163">
    <property type="entry name" value="Ribosomal_S4"/>
    <property type="match status" value="1"/>
</dbReference>
<evidence type="ECO:0000313" key="73">
    <source>
        <dbReference type="Proteomes" id="UP000476212"/>
    </source>
</evidence>
<dbReference type="GO" id="GO:0042274">
    <property type="term" value="P:ribosomal small subunit biogenesis"/>
    <property type="evidence" value="ECO:0007669"/>
    <property type="project" value="TreeGrafter"/>
</dbReference>
<dbReference type="EMBL" id="CABDQT010000033">
    <property type="protein sequence ID" value="VTH34179.1"/>
    <property type="molecule type" value="Genomic_DNA"/>
</dbReference>
<evidence type="ECO:0000256" key="7">
    <source>
        <dbReference type="ARBA" id="ARBA00025813"/>
    </source>
</evidence>
<evidence type="ECO:0000256" key="9">
    <source>
        <dbReference type="HAMAP-Rule" id="MF_01306"/>
    </source>
</evidence>
<dbReference type="PROSITE" id="PS50889">
    <property type="entry name" value="S4"/>
    <property type="match status" value="1"/>
</dbReference>
<name>A0A064C2T1_STREE</name>
<evidence type="ECO:0000313" key="47">
    <source>
        <dbReference type="Proteomes" id="UP000042512"/>
    </source>
</evidence>
<dbReference type="Proteomes" id="UP000046095">
    <property type="component" value="Unassembled WGS sequence"/>
</dbReference>
<evidence type="ECO:0000256" key="1">
    <source>
        <dbReference type="ARBA" id="ARBA00003866"/>
    </source>
</evidence>
<dbReference type="Proteomes" id="UP000040910">
    <property type="component" value="Unassembled WGS sequence"/>
</dbReference>
<evidence type="ECO:0000313" key="62">
    <source>
        <dbReference type="Proteomes" id="UP000312530"/>
    </source>
</evidence>
<dbReference type="InterPro" id="IPR022801">
    <property type="entry name" value="Ribosomal_uS4"/>
</dbReference>
<dbReference type="EMBL" id="CFFA01000010">
    <property type="protein sequence ID" value="CEX63646.1"/>
    <property type="molecule type" value="Genomic_DNA"/>
</dbReference>
<evidence type="ECO:0000313" key="23">
    <source>
        <dbReference type="EMBL" id="MTV63818.1"/>
    </source>
</evidence>
<reference evidence="29 53" key="3">
    <citation type="submission" date="2017-07" db="EMBL/GenBank/DDBJ databases">
        <title>Invasive disease caused simultaneously by more than one serotype of Streptococcus pneumoniae, South Africa.</title>
        <authorList>
            <person name="Ndlangisa K."/>
            <person name="Du Plessis M."/>
            <person name="Von Gottberg A."/>
        </authorList>
    </citation>
    <scope>NUCLEOTIDE SEQUENCE [LARGE SCALE GENOMIC DNA]</scope>
    <source>
        <strain evidence="29 53">8227-15B</strain>
    </source>
</reference>
<evidence type="ECO:0000313" key="20">
    <source>
        <dbReference type="EMBL" id="COR82321.1"/>
    </source>
</evidence>
<evidence type="ECO:0000313" key="36">
    <source>
        <dbReference type="EMBL" id="VMC89447.1"/>
    </source>
</evidence>
<accession>A0A064C2T1</accession>
<evidence type="ECO:0000313" key="33">
    <source>
        <dbReference type="EMBL" id="TVX72533.1"/>
    </source>
</evidence>
<dbReference type="Proteomes" id="UP000048507">
    <property type="component" value="Unassembled WGS sequence"/>
</dbReference>
<dbReference type="EMBL" id="UHFW01000006">
    <property type="protein sequence ID" value="SUN83741.1"/>
    <property type="molecule type" value="Genomic_DNA"/>
</dbReference>
<dbReference type="Proteomes" id="UP000042967">
    <property type="component" value="Unassembled WGS sequence"/>
</dbReference>
<dbReference type="PANTHER" id="PTHR11831">
    <property type="entry name" value="30S 40S RIBOSOMAL PROTEIN"/>
    <property type="match status" value="1"/>
</dbReference>
<evidence type="ECO:0000313" key="67">
    <source>
        <dbReference type="Proteomes" id="UP000320896"/>
    </source>
</evidence>
<evidence type="ECO:0000313" key="35">
    <source>
        <dbReference type="EMBL" id="VKB76295.1"/>
    </source>
</evidence>
<dbReference type="Proteomes" id="UP000315060">
    <property type="component" value="Unassembled WGS sequence"/>
</dbReference>
<dbReference type="EMBL" id="WNHS01000041">
    <property type="protein sequence ID" value="MTW25025.1"/>
    <property type="molecule type" value="Genomic_DNA"/>
</dbReference>
<dbReference type="EMBL" id="CAAQRO010000004">
    <property type="protein sequence ID" value="VMC89447.1"/>
    <property type="molecule type" value="Genomic_DNA"/>
</dbReference>
<dbReference type="InterPro" id="IPR018079">
    <property type="entry name" value="Ribosomal_uS4_CS"/>
</dbReference>
<evidence type="ECO:0000313" key="39">
    <source>
        <dbReference type="EMBL" id="VOG86778.1"/>
    </source>
</evidence>
<dbReference type="Proteomes" id="UP000045541">
    <property type="component" value="Unassembled WGS sequence"/>
</dbReference>
<dbReference type="EMBL" id="CKLF01000070">
    <property type="protein sequence ID" value="CIV55427.1"/>
    <property type="molecule type" value="Genomic_DNA"/>
</dbReference>
<evidence type="ECO:0000313" key="19">
    <source>
        <dbReference type="EMBL" id="COA05290.1"/>
    </source>
</evidence>
<dbReference type="PANTHER" id="PTHR11831:SF4">
    <property type="entry name" value="SMALL RIBOSOMAL SUBUNIT PROTEIN US4M"/>
    <property type="match status" value="1"/>
</dbReference>
<evidence type="ECO:0000313" key="45">
    <source>
        <dbReference type="EMBL" id="VTH34179.1"/>
    </source>
</evidence>
<evidence type="ECO:0000313" key="31">
    <source>
        <dbReference type="EMBL" id="TVW26327.1"/>
    </source>
</evidence>
<dbReference type="EMBL" id="CQVU01000004">
    <property type="protein sequence ID" value="COA05290.1"/>
    <property type="molecule type" value="Genomic_DNA"/>
</dbReference>
<dbReference type="Gene3D" id="1.10.1050.10">
    <property type="entry name" value="Ribosomal Protein S4 Delta 41, Chain A, domain 1"/>
    <property type="match status" value="1"/>
</dbReference>
<evidence type="ECO:0000313" key="41">
    <source>
        <dbReference type="EMBL" id="VRI37250.1"/>
    </source>
</evidence>
<dbReference type="Proteomes" id="UP000437160">
    <property type="component" value="Unassembled WGS sequence"/>
</dbReference>
<dbReference type="Proteomes" id="UP000311381">
    <property type="component" value="Unassembled WGS sequence"/>
</dbReference>
<dbReference type="Gene3D" id="3.10.290.10">
    <property type="entry name" value="RNA-binding S4 domain"/>
    <property type="match status" value="1"/>
</dbReference>
<evidence type="ECO:0000313" key="28">
    <source>
        <dbReference type="EMBL" id="MTW25025.1"/>
    </source>
</evidence>
<evidence type="ECO:0000313" key="46">
    <source>
        <dbReference type="Proteomes" id="UP000040910"/>
    </source>
</evidence>
<dbReference type="Proteomes" id="UP000474228">
    <property type="component" value="Unassembled WGS sequence"/>
</dbReference>
<evidence type="ECO:0000313" key="71">
    <source>
        <dbReference type="Proteomes" id="UP000469505"/>
    </source>
</evidence>
<evidence type="ECO:0000313" key="34">
    <source>
        <dbReference type="EMBL" id="VFI31354.1"/>
    </source>
</evidence>
<dbReference type="EMBL" id="WNHX01000018">
    <property type="protein sequence ID" value="MTV86944.1"/>
    <property type="molecule type" value="Genomic_DNA"/>
</dbReference>
<dbReference type="Proteomes" id="UP000310822">
    <property type="component" value="Unassembled WGS sequence"/>
</dbReference>
<evidence type="ECO:0000313" key="57">
    <source>
        <dbReference type="Proteomes" id="UP000310818"/>
    </source>
</evidence>
<dbReference type="Proteomes" id="UP000476212">
    <property type="component" value="Unassembled WGS sequence"/>
</dbReference>
<dbReference type="EMBL" id="CABDLL010000004">
    <property type="protein sequence ID" value="VTE37445.1"/>
    <property type="molecule type" value="Genomic_DNA"/>
</dbReference>
<dbReference type="Proteomes" id="UP000304540">
    <property type="component" value="Unassembled WGS sequence"/>
</dbReference>
<evidence type="ECO:0000313" key="65">
    <source>
        <dbReference type="Proteomes" id="UP000315060"/>
    </source>
</evidence>
<dbReference type="EMBL" id="WNIA01000096">
    <property type="protein sequence ID" value="MTV99502.1"/>
    <property type="molecule type" value="Genomic_DNA"/>
</dbReference>
<dbReference type="Proteomes" id="UP000314170">
    <property type="component" value="Unassembled WGS sequence"/>
</dbReference>
<sequence length="203" mass="23029">MSRYTGPSWKQARRLGLSLTGTGKELARRNYVPGQHGPNNRSKLSEYGLQLAEKQKLRFTYGVGEKQFRNLFVQATKIKGGILGFNFMLLLERRLDNVVYRLGLATTRRQARQFVNHGHILVDGKRVDIPSYRVTPGQVISVREKSLKVPAILEAVEATLGRPAFVSFDAEKLEGSLTRLPERDEINPEINEALVVEFYNKML</sequence>
<evidence type="ECO:0000313" key="64">
    <source>
        <dbReference type="Proteomes" id="UP000314170"/>
    </source>
</evidence>
<dbReference type="NCBIfam" id="TIGR01017">
    <property type="entry name" value="rpsD_bact"/>
    <property type="match status" value="1"/>
</dbReference>
<evidence type="ECO:0000313" key="37">
    <source>
        <dbReference type="EMBL" id="VNB43856.1"/>
    </source>
</evidence>
<comment type="function">
    <text evidence="9">With S5 and S12 plays an important role in translational accuracy.</text>
</comment>
<dbReference type="Proteomes" id="UP000311674">
    <property type="component" value="Unassembled WGS sequence"/>
</dbReference>
<reference evidence="21" key="8">
    <citation type="submission" date="2023-06" db="EMBL/GenBank/DDBJ databases">
        <title>PCVPA Blantyre Malawi Pneumococcal carriage surveillance isolates.</title>
        <authorList>
            <person name="Obolski U."/>
            <person name="Swarthout T.D."/>
            <person name="Kalizang'Oma A."/>
            <person name="Mwalukomo T.S."/>
            <person name="Cave R."/>
            <person name="Brown C."/>
            <person name="Cornick J."/>
            <person name="Kamng'Ona A."/>
            <person name="Msefula J."/>
            <person name="French N."/>
            <person name="Hyderman R."/>
        </authorList>
    </citation>
    <scope>NUCLEOTIDE SEQUENCE</scope>
    <source>
        <strain evidence="21">BVY8TH</strain>
    </source>
</reference>
<evidence type="ECO:0000256" key="3">
    <source>
        <dbReference type="ARBA" id="ARBA00022730"/>
    </source>
</evidence>
<dbReference type="EMBL" id="CKGU01000053">
    <property type="protein sequence ID" value="CIS84453.1"/>
    <property type="molecule type" value="Genomic_DNA"/>
</dbReference>
<dbReference type="GO" id="GO:0003735">
    <property type="term" value="F:structural constituent of ribosome"/>
    <property type="evidence" value="ECO:0007669"/>
    <property type="project" value="InterPro"/>
</dbReference>
<evidence type="ECO:0000313" key="54">
    <source>
        <dbReference type="Proteomes" id="UP000254854"/>
    </source>
</evidence>
<dbReference type="SUPFAM" id="SSF55174">
    <property type="entry name" value="Alpha-L RNA-binding motif"/>
    <property type="match status" value="1"/>
</dbReference>
<organism evidence="32 67">
    <name type="scientific">Streptococcus pneumoniae</name>
    <dbReference type="NCBI Taxonomy" id="1313"/>
    <lineage>
        <taxon>Bacteria</taxon>
        <taxon>Bacillati</taxon>
        <taxon>Bacillota</taxon>
        <taxon>Bacilli</taxon>
        <taxon>Lactobacillales</taxon>
        <taxon>Streptococcaceae</taxon>
        <taxon>Streptococcus</taxon>
    </lineage>
</organism>
<dbReference type="EMBL" id="CABBZR010000024">
    <property type="protein sequence ID" value="VSJ54833.1"/>
    <property type="molecule type" value="Genomic_DNA"/>
</dbReference>
<evidence type="ECO:0000313" key="52">
    <source>
        <dbReference type="Proteomes" id="UP000046095"/>
    </source>
</evidence>
<dbReference type="EMBL" id="CAAXWD010000001">
    <property type="protein sequence ID" value="VQC96500.1"/>
    <property type="molecule type" value="Genomic_DNA"/>
</dbReference>
<dbReference type="OMA" id="QLVVELY"/>
<evidence type="ECO:0000313" key="50">
    <source>
        <dbReference type="Proteomes" id="UP000043005"/>
    </source>
</evidence>